<comment type="caution">
    <text evidence="2">The sequence shown here is derived from an EMBL/GenBank/DDBJ whole genome shotgun (WGS) entry which is preliminary data.</text>
</comment>
<dbReference type="PATRIC" id="fig|1469144.10.peg.234"/>
<dbReference type="PROSITE" id="PS51186">
    <property type="entry name" value="GNAT"/>
    <property type="match status" value="1"/>
</dbReference>
<dbReference type="Pfam" id="PF00583">
    <property type="entry name" value="Acetyltransf_1"/>
    <property type="match status" value="1"/>
</dbReference>
<name>A0A132MKY9_9ACTN</name>
<sequence>MVRLRWDWLGPVVTVPYVPTLGPVHPDALSQDLFDAVIDVSGTGRFLPYDKDRRWSHYKDERVLVGEIIHEPHRTVIPTLSSRGRGVVKVHHYSATPPRRDAAAEWAQKWCATYGAASARVIWFQGSAPRQPAAAASCTRLLLKTFGEDQQQPAQGLVRDLRSCPEQVRATFPAFAQRLAGDGFAFLCERFQAGDVGGPILAAVADQRVVGAIGPMEIMPDSTGVARLLPQYFGVLPEYRGRGYGRALWRAAMHWGQHNGAAYQLLQTEVGGASEQLYLSEGLATLGFVYSTPA</sequence>
<evidence type="ECO:0000313" key="3">
    <source>
        <dbReference type="Proteomes" id="UP000070188"/>
    </source>
</evidence>
<dbReference type="EMBL" id="LAXD01000001">
    <property type="protein sequence ID" value="KWW98537.1"/>
    <property type="molecule type" value="Genomic_DNA"/>
</dbReference>
<proteinExistence type="predicted"/>
<evidence type="ECO:0000259" key="1">
    <source>
        <dbReference type="PROSITE" id="PS51186"/>
    </source>
</evidence>
<keyword evidence="3" id="KW-1185">Reference proteome</keyword>
<gene>
    <name evidence="2" type="ORF">LI90_160</name>
</gene>
<dbReference type="InterPro" id="IPR016181">
    <property type="entry name" value="Acyl_CoA_acyltransferase"/>
</dbReference>
<dbReference type="InterPro" id="IPR000182">
    <property type="entry name" value="GNAT_dom"/>
</dbReference>
<dbReference type="Proteomes" id="UP000070188">
    <property type="component" value="Unassembled WGS sequence"/>
</dbReference>
<dbReference type="Gene3D" id="3.40.630.30">
    <property type="match status" value="1"/>
</dbReference>
<dbReference type="RefSeq" id="WP_330997456.1">
    <property type="nucleotide sequence ID" value="NZ_JYIJ01000019.1"/>
</dbReference>
<dbReference type="AlphaFoldDB" id="A0A132MKY9"/>
<dbReference type="STRING" id="1469144.LI90_160"/>
<accession>A0A132MKY9</accession>
<organism evidence="2 3">
    <name type="scientific">Carbonactinospora thermoautotrophica</name>
    <dbReference type="NCBI Taxonomy" id="1469144"/>
    <lineage>
        <taxon>Bacteria</taxon>
        <taxon>Bacillati</taxon>
        <taxon>Actinomycetota</taxon>
        <taxon>Actinomycetes</taxon>
        <taxon>Kitasatosporales</taxon>
        <taxon>Carbonactinosporaceae</taxon>
        <taxon>Carbonactinospora</taxon>
    </lineage>
</organism>
<dbReference type="CDD" id="cd04301">
    <property type="entry name" value="NAT_SF"/>
    <property type="match status" value="1"/>
</dbReference>
<protein>
    <recommendedName>
        <fullName evidence="1">N-acetyltransferase domain-containing protein</fullName>
    </recommendedName>
</protein>
<reference evidence="3" key="1">
    <citation type="submission" date="2015-04" db="EMBL/GenBank/DDBJ databases">
        <title>Physiological reanalysis, assessment of diazotrophy, and genome sequences of multiple isolates of Streptomyces thermoautotrophicus.</title>
        <authorList>
            <person name="MacKellar D.C."/>
            <person name="Lieber L."/>
            <person name="Norman J."/>
            <person name="Bolger A."/>
            <person name="Tobin C."/>
            <person name="Murray J.W."/>
            <person name="Chang R."/>
            <person name="Ford T."/>
            <person name="Nguyen P.Q."/>
            <person name="Woodward J."/>
            <person name="Permingeat H."/>
            <person name="Joshi N.S."/>
            <person name="Silver P.A."/>
            <person name="Usadel B."/>
            <person name="Rutherford A.W."/>
            <person name="Friesen M."/>
            <person name="Prell J."/>
        </authorList>
    </citation>
    <scope>NUCLEOTIDE SEQUENCE [LARGE SCALE GENOMIC DNA]</scope>
    <source>
        <strain evidence="3">H1</strain>
    </source>
</reference>
<dbReference type="SUPFAM" id="SSF55729">
    <property type="entry name" value="Acyl-CoA N-acyltransferases (Nat)"/>
    <property type="match status" value="1"/>
</dbReference>
<evidence type="ECO:0000313" key="2">
    <source>
        <dbReference type="EMBL" id="KWW98537.1"/>
    </source>
</evidence>
<feature type="domain" description="N-acetyltransferase" evidence="1">
    <location>
        <begin position="159"/>
        <end position="294"/>
    </location>
</feature>
<dbReference type="GO" id="GO:0016747">
    <property type="term" value="F:acyltransferase activity, transferring groups other than amino-acyl groups"/>
    <property type="evidence" value="ECO:0007669"/>
    <property type="project" value="InterPro"/>
</dbReference>